<dbReference type="InterPro" id="IPR045569">
    <property type="entry name" value="Metalloprtase-TldD/E_C"/>
</dbReference>
<name>A0A4Q5LQQ3_9BACT</name>
<dbReference type="InterPro" id="IPR045570">
    <property type="entry name" value="Metalloprtase-TldD/E_cen_dom"/>
</dbReference>
<evidence type="ECO:0000313" key="6">
    <source>
        <dbReference type="Proteomes" id="UP000293162"/>
    </source>
</evidence>
<organism evidence="5 6">
    <name type="scientific">Emticicia agri</name>
    <dbReference type="NCBI Taxonomy" id="2492393"/>
    <lineage>
        <taxon>Bacteria</taxon>
        <taxon>Pseudomonadati</taxon>
        <taxon>Bacteroidota</taxon>
        <taxon>Cytophagia</taxon>
        <taxon>Cytophagales</taxon>
        <taxon>Leadbetterellaceae</taxon>
        <taxon>Emticicia</taxon>
    </lineage>
</organism>
<gene>
    <name evidence="5" type="ORF">EWM59_26590</name>
</gene>
<dbReference type="Pfam" id="PF01523">
    <property type="entry name" value="PmbA_TldD_1st"/>
    <property type="match status" value="1"/>
</dbReference>
<proteinExistence type="inferred from homology"/>
<accession>A0A4Q5LQQ3</accession>
<dbReference type="RefSeq" id="WP_130024256.1">
    <property type="nucleotide sequence ID" value="NZ_SEWF01000088.1"/>
</dbReference>
<dbReference type="Pfam" id="PF19289">
    <property type="entry name" value="PmbA_TldD_3rd"/>
    <property type="match status" value="1"/>
</dbReference>
<dbReference type="PANTHER" id="PTHR43666">
    <property type="entry name" value="TLDD PROTEIN"/>
    <property type="match status" value="1"/>
</dbReference>
<dbReference type="Gene3D" id="3.30.2290.10">
    <property type="entry name" value="PmbA/TldD superfamily"/>
    <property type="match status" value="1"/>
</dbReference>
<dbReference type="AlphaFoldDB" id="A0A4Q5LQQ3"/>
<evidence type="ECO:0000256" key="1">
    <source>
        <dbReference type="ARBA" id="ARBA00005836"/>
    </source>
</evidence>
<dbReference type="Proteomes" id="UP000293162">
    <property type="component" value="Unassembled WGS sequence"/>
</dbReference>
<protein>
    <submittedName>
        <fullName evidence="5">TldD/PmbA family protein</fullName>
    </submittedName>
</protein>
<dbReference type="EMBL" id="SEWF01000088">
    <property type="protein sequence ID" value="RYU91816.1"/>
    <property type="molecule type" value="Genomic_DNA"/>
</dbReference>
<dbReference type="InterPro" id="IPR002510">
    <property type="entry name" value="Metalloprtase-TldD/E_N"/>
</dbReference>
<dbReference type="InterPro" id="IPR036059">
    <property type="entry name" value="TldD/PmbA_sf"/>
</dbReference>
<dbReference type="SUPFAM" id="SSF111283">
    <property type="entry name" value="Putative modulator of DNA gyrase, PmbA/TldD"/>
    <property type="match status" value="1"/>
</dbReference>
<feature type="domain" description="Metalloprotease TldD/E C-terminal" evidence="3">
    <location>
        <begin position="223"/>
        <end position="439"/>
    </location>
</feature>
<dbReference type="GO" id="GO:0008237">
    <property type="term" value="F:metallopeptidase activity"/>
    <property type="evidence" value="ECO:0007669"/>
    <property type="project" value="InterPro"/>
</dbReference>
<evidence type="ECO:0000259" key="4">
    <source>
        <dbReference type="Pfam" id="PF19290"/>
    </source>
</evidence>
<evidence type="ECO:0000259" key="2">
    <source>
        <dbReference type="Pfam" id="PF01523"/>
    </source>
</evidence>
<dbReference type="InterPro" id="IPR035068">
    <property type="entry name" value="TldD/PmbA_N"/>
</dbReference>
<dbReference type="OrthoDB" id="9763230at2"/>
<feature type="domain" description="Metalloprotease TldD/E N-terminal" evidence="2">
    <location>
        <begin position="27"/>
        <end position="90"/>
    </location>
</feature>
<keyword evidence="6" id="KW-1185">Reference proteome</keyword>
<comment type="similarity">
    <text evidence="1">Belongs to the peptidase U62 family.</text>
</comment>
<reference evidence="5 6" key="1">
    <citation type="submission" date="2019-02" db="EMBL/GenBank/DDBJ databases">
        <title>Bacterial novel species Emticicia sp. 17J42-9 isolated from soil.</title>
        <authorList>
            <person name="Jung H.-Y."/>
        </authorList>
    </citation>
    <scope>NUCLEOTIDE SEQUENCE [LARGE SCALE GENOMIC DNA]</scope>
    <source>
        <strain evidence="5 6">17J42-9</strain>
    </source>
</reference>
<evidence type="ECO:0000259" key="3">
    <source>
        <dbReference type="Pfam" id="PF19289"/>
    </source>
</evidence>
<evidence type="ECO:0000313" key="5">
    <source>
        <dbReference type="EMBL" id="RYU91816.1"/>
    </source>
</evidence>
<sequence>MPVILTETEAKALLKKVLSYSKADECEVNLLGETRGNIRYARNEVSTSGALTNVNLQVQSAYGKKVGVATIDELDDASIEKVVRRSEELAKLAPENPEYVGVLEPQEYVKSSGYYESTANITPADRADAVDKSLKLTREQNLIAAGFLEDRKGYNAMMNSKGLFAYYLDSNVNFSLTVRTPDGTGSGYVAKGYSDVSKLDTAAATRIAIQKSKGSVGAKALEPGKYTVILEPTAAIVLLENLYFDMDARSADEGRSSMSKPGGKTKLGEKIVDERVTFYSDPQHPELPAAAWSGDGQPQKKLFWVEKGVVKNLAYSRFWAKEKGVKPVPFPNNMIMGGGNATLEDMIKSTKRGILVTKLWYIRSVDPQTLLQTGLTRDGTFYIEDGKIKHPIKNFRFNESPIIMLNNLETLGKPERVVSTESNQNYIIPPMKIREFTFSSLSDAV</sequence>
<comment type="caution">
    <text evidence="5">The sequence shown here is derived from an EMBL/GenBank/DDBJ whole genome shotgun (WGS) entry which is preliminary data.</text>
</comment>
<dbReference type="PANTHER" id="PTHR43666:SF1">
    <property type="entry name" value="CONSERVED PROTEIN"/>
    <property type="match status" value="1"/>
</dbReference>
<dbReference type="Pfam" id="PF19290">
    <property type="entry name" value="PmbA_TldD_2nd"/>
    <property type="match status" value="1"/>
</dbReference>
<feature type="domain" description="Metalloprotease TldD/E central" evidence="4">
    <location>
        <begin position="142"/>
        <end position="208"/>
    </location>
</feature>
<dbReference type="GO" id="GO:0006508">
    <property type="term" value="P:proteolysis"/>
    <property type="evidence" value="ECO:0007669"/>
    <property type="project" value="InterPro"/>
</dbReference>